<dbReference type="OrthoDB" id="5928393at2"/>
<dbReference type="Proteomes" id="UP000717981">
    <property type="component" value="Unassembled WGS sequence"/>
</dbReference>
<dbReference type="Gene3D" id="3.30.70.1230">
    <property type="entry name" value="Nucleotide cyclase"/>
    <property type="match status" value="1"/>
</dbReference>
<dbReference type="NCBIfam" id="TIGR04510">
    <property type="entry name" value="mod_pep_cyc"/>
    <property type="match status" value="1"/>
</dbReference>
<dbReference type="PROSITE" id="PS50005">
    <property type="entry name" value="TPR"/>
    <property type="match status" value="1"/>
</dbReference>
<sequence length="855" mass="92713">MLERPRQDAVEPRLQTLLLTDLCDSTAVIERLGDVAAARLFRDHDRLVLQLQQRWRGRLIDRSDGLFLLFDRPVDGLGFALDYQRGLGPLGKPYGVQLAARAGLHVGEVVFGTNDEAAVREGAKPVEAEGLAKPVAARLMAMARPGQILLSPTAEAMARRAAGELGAELAGRLVWKSHGRWRLKGVPAPLEVHEVGEAGQAPLKAPRPAAAKAWRDVPLWRRPAMLAVQVLAAVALGIAAWLLTRPEPAIAFAERSWVVLGDLHNTTGRPVLDKSVEQALRLSLGQSRHVNVLSDQKVRDTLARMRKSPDTPIDRDLAAEIAIRDGAWGVILPTVSEVGGRVHVTLELVEPRTREVLYAASAAGDGLDSVLASVDKVASDLRERLGETRRSQARDFKPLPRVATASLDALHGYALGQEAYAQGNFVQAADSYRRAIELDPDFALAHIGLMRAYNALDQLPRGVPHLRRAQALRDGLASREQMYLDAWGVQVDDPGRAADAWMLVARAYPDFFQAHANVAYALEVRNQHVEALPYAVRAAAPQSEFAPLSMELLGRVQMVLGERKASYDALVAASRRGLATAQAWLAVWHALGDDFEAAEAAWPADGQLKQTLFERVSIYLDQRKWDAARMEAARVRTRASADGPRARQSLMPGAVVAWALGDHAAARKGVDEIVEAALAAVVRPDNAMDQRDDAALALYGAILGLRMGQRGPARRVLEVIEARPKLAAVQPVNALLAVVHARLALQDGQAEKALAALDTIKDGTEPMQAYVARMEAHLALGDVKAAAAQAGWLARNRALAYAEYGCAWCQQAMNVVDARLAALNARDLEDPEQAPRVGERMRSPPARVLAAAAVP</sequence>
<organism evidence="2 3">
    <name type="scientific">Pseudoxanthomonas taiwanensis</name>
    <dbReference type="NCBI Taxonomy" id="176598"/>
    <lineage>
        <taxon>Bacteria</taxon>
        <taxon>Pseudomonadati</taxon>
        <taxon>Pseudomonadota</taxon>
        <taxon>Gammaproteobacteria</taxon>
        <taxon>Lysobacterales</taxon>
        <taxon>Lysobacteraceae</taxon>
        <taxon>Pseudoxanthomonas</taxon>
    </lineage>
</organism>
<dbReference type="InterPro" id="IPR001054">
    <property type="entry name" value="A/G_cyclase"/>
</dbReference>
<evidence type="ECO:0000256" key="1">
    <source>
        <dbReference type="PROSITE-ProRule" id="PRU00339"/>
    </source>
</evidence>
<dbReference type="RefSeq" id="WP_162124628.1">
    <property type="nucleotide sequence ID" value="NZ_PDWK01000037.1"/>
</dbReference>
<keyword evidence="3" id="KW-1185">Reference proteome</keyword>
<dbReference type="Gene3D" id="3.40.50.10610">
    <property type="entry name" value="ABC-type transport auxiliary lipoprotein component"/>
    <property type="match status" value="1"/>
</dbReference>
<evidence type="ECO:0000313" key="3">
    <source>
        <dbReference type="Proteomes" id="UP000717981"/>
    </source>
</evidence>
<keyword evidence="1" id="KW-0802">TPR repeat</keyword>
<dbReference type="InterPro" id="IPR030966">
    <property type="entry name" value="Mod_pep_cyc"/>
</dbReference>
<gene>
    <name evidence="2" type="ORF">CR938_08640</name>
</gene>
<dbReference type="Pfam" id="PF13414">
    <property type="entry name" value="TPR_11"/>
    <property type="match status" value="1"/>
</dbReference>
<dbReference type="GO" id="GO:0035556">
    <property type="term" value="P:intracellular signal transduction"/>
    <property type="evidence" value="ECO:0007669"/>
    <property type="project" value="InterPro"/>
</dbReference>
<accession>A0A921NXT2</accession>
<dbReference type="SMART" id="SM00028">
    <property type="entry name" value="TPR"/>
    <property type="match status" value="3"/>
</dbReference>
<proteinExistence type="predicted"/>
<dbReference type="InterPro" id="IPR019734">
    <property type="entry name" value="TPR_rpt"/>
</dbReference>
<dbReference type="SUPFAM" id="SSF55073">
    <property type="entry name" value="Nucleotide cyclase"/>
    <property type="match status" value="1"/>
</dbReference>
<feature type="repeat" description="TPR" evidence="1">
    <location>
        <begin position="409"/>
        <end position="442"/>
    </location>
</feature>
<dbReference type="GO" id="GO:0009190">
    <property type="term" value="P:cyclic nucleotide biosynthetic process"/>
    <property type="evidence" value="ECO:0007669"/>
    <property type="project" value="InterPro"/>
</dbReference>
<reference evidence="2" key="1">
    <citation type="submission" date="2017-10" db="EMBL/GenBank/DDBJ databases">
        <title>Whole genome sequencing of members of genus Pseudoxanthomonas.</title>
        <authorList>
            <person name="Kumar S."/>
            <person name="Bansal K."/>
            <person name="Kaur A."/>
            <person name="Patil P."/>
            <person name="Sharma S."/>
            <person name="Patil P.B."/>
        </authorList>
    </citation>
    <scope>NUCLEOTIDE SEQUENCE</scope>
    <source>
        <strain evidence="2">DSM 22914</strain>
    </source>
</reference>
<evidence type="ECO:0000313" key="2">
    <source>
        <dbReference type="EMBL" id="KAF1688768.1"/>
    </source>
</evidence>
<comment type="caution">
    <text evidence="2">The sequence shown here is derived from an EMBL/GenBank/DDBJ whole genome shotgun (WGS) entry which is preliminary data.</text>
</comment>
<dbReference type="GO" id="GO:0004016">
    <property type="term" value="F:adenylate cyclase activity"/>
    <property type="evidence" value="ECO:0007669"/>
    <property type="project" value="UniProtKB-ARBA"/>
</dbReference>
<dbReference type="Gene3D" id="1.25.40.10">
    <property type="entry name" value="Tetratricopeptide repeat domain"/>
    <property type="match status" value="1"/>
</dbReference>
<dbReference type="EMBL" id="PDWK01000037">
    <property type="protein sequence ID" value="KAF1688768.1"/>
    <property type="molecule type" value="Genomic_DNA"/>
</dbReference>
<protein>
    <submittedName>
        <fullName evidence="2">Adenylate cyclase</fullName>
    </submittedName>
</protein>
<dbReference type="InterPro" id="IPR029787">
    <property type="entry name" value="Nucleotide_cyclase"/>
</dbReference>
<name>A0A921NXT2_9GAMM</name>
<dbReference type="CDD" id="cd07302">
    <property type="entry name" value="CHD"/>
    <property type="match status" value="1"/>
</dbReference>
<dbReference type="SUPFAM" id="SSF48452">
    <property type="entry name" value="TPR-like"/>
    <property type="match status" value="1"/>
</dbReference>
<dbReference type="AlphaFoldDB" id="A0A921NXT2"/>
<dbReference type="InterPro" id="IPR011990">
    <property type="entry name" value="TPR-like_helical_dom_sf"/>
</dbReference>